<evidence type="ECO:0000313" key="8">
    <source>
        <dbReference type="EMBL" id="KKQ85211.1"/>
    </source>
</evidence>
<dbReference type="AlphaFoldDB" id="A0A0G0P7E5"/>
<dbReference type="Gene3D" id="3.40.50.720">
    <property type="entry name" value="NAD(P)-binding Rossmann-like Domain"/>
    <property type="match status" value="1"/>
</dbReference>
<comment type="similarity">
    <text evidence="1 6">Belongs to the Glu/Leu/Phe/Val dehydrogenases family.</text>
</comment>
<dbReference type="PIRSF" id="PIRSF000188">
    <property type="entry name" value="Phe_leu_dh"/>
    <property type="match status" value="1"/>
</dbReference>
<dbReference type="InterPro" id="IPR006095">
    <property type="entry name" value="Glu/Leu/Phe/Val/Trp_DH"/>
</dbReference>
<keyword evidence="3 5" id="KW-0520">NAD</keyword>
<dbReference type="SUPFAM" id="SSF53223">
    <property type="entry name" value="Aminoacid dehydrogenase-like, N-terminal domain"/>
    <property type="match status" value="1"/>
</dbReference>
<proteinExistence type="inferred from homology"/>
<dbReference type="Pfam" id="PF02812">
    <property type="entry name" value="ELFV_dehydrog_N"/>
    <property type="match status" value="1"/>
</dbReference>
<feature type="domain" description="Glutamate/phenylalanine/leucine/valine/L-tryptophan dehydrogenase C-terminal" evidence="7">
    <location>
        <begin position="144"/>
        <end position="349"/>
    </location>
</feature>
<keyword evidence="5" id="KW-0547">Nucleotide-binding</keyword>
<dbReference type="Gene3D" id="3.40.50.10860">
    <property type="entry name" value="Leucine Dehydrogenase, chain A, domain 1"/>
    <property type="match status" value="1"/>
</dbReference>
<dbReference type="PANTHER" id="PTHR42722">
    <property type="entry name" value="LEUCINE DEHYDROGENASE"/>
    <property type="match status" value="1"/>
</dbReference>
<reference evidence="8 9" key="1">
    <citation type="journal article" date="2015" name="Nature">
        <title>rRNA introns, odd ribosomes, and small enigmatic genomes across a large radiation of phyla.</title>
        <authorList>
            <person name="Brown C.T."/>
            <person name="Hug L.A."/>
            <person name="Thomas B.C."/>
            <person name="Sharon I."/>
            <person name="Castelle C.J."/>
            <person name="Singh A."/>
            <person name="Wilkins M.J."/>
            <person name="Williams K.H."/>
            <person name="Banfield J.F."/>
        </authorList>
    </citation>
    <scope>NUCLEOTIDE SEQUENCE [LARGE SCALE GENOMIC DNA]</scope>
</reference>
<dbReference type="CDD" id="cd01075">
    <property type="entry name" value="NAD_bind_Leu_Phe_Val_DH"/>
    <property type="match status" value="1"/>
</dbReference>
<dbReference type="InterPro" id="IPR036291">
    <property type="entry name" value="NAD(P)-bd_dom_sf"/>
</dbReference>
<organism evidence="8 9">
    <name type="scientific">Candidatus Woesebacteria bacterium GW2011_GWB1_38_8</name>
    <dbReference type="NCBI Taxonomy" id="1618570"/>
    <lineage>
        <taxon>Bacteria</taxon>
        <taxon>Candidatus Woeseibacteriota</taxon>
    </lineage>
</organism>
<feature type="binding site" evidence="5">
    <location>
        <begin position="180"/>
        <end position="185"/>
    </location>
    <ligand>
        <name>NAD(+)</name>
        <dbReference type="ChEBI" id="CHEBI:57540"/>
    </ligand>
</feature>
<dbReference type="SMART" id="SM00839">
    <property type="entry name" value="ELFV_dehydrog"/>
    <property type="match status" value="1"/>
</dbReference>
<dbReference type="InterPro" id="IPR016211">
    <property type="entry name" value="Glu/Phe/Leu/Val/Trp_DH_bac/arc"/>
</dbReference>
<dbReference type="GO" id="GO:0016639">
    <property type="term" value="F:oxidoreductase activity, acting on the CH-NH2 group of donors, NAD or NADP as acceptor"/>
    <property type="evidence" value="ECO:0007669"/>
    <property type="project" value="InterPro"/>
</dbReference>
<dbReference type="PATRIC" id="fig|1618570.3.peg.894"/>
<dbReference type="EMBL" id="LBVL01000009">
    <property type="protein sequence ID" value="KKQ85211.1"/>
    <property type="molecule type" value="Genomic_DNA"/>
</dbReference>
<dbReference type="PANTHER" id="PTHR42722:SF1">
    <property type="entry name" value="VALINE DEHYDROGENASE"/>
    <property type="match status" value="1"/>
</dbReference>
<name>A0A0G0P7E5_9BACT</name>
<dbReference type="STRING" id="1618570.UT08_C0009G0045"/>
<evidence type="ECO:0000256" key="5">
    <source>
        <dbReference type="PIRSR" id="PIRSR000188-2"/>
    </source>
</evidence>
<evidence type="ECO:0000256" key="3">
    <source>
        <dbReference type="ARBA" id="ARBA00023027"/>
    </source>
</evidence>
<evidence type="ECO:0000256" key="4">
    <source>
        <dbReference type="PIRSR" id="PIRSR000188-1"/>
    </source>
</evidence>
<evidence type="ECO:0000256" key="1">
    <source>
        <dbReference type="ARBA" id="ARBA00006382"/>
    </source>
</evidence>
<dbReference type="PRINTS" id="PR00082">
    <property type="entry name" value="GLFDHDRGNASE"/>
</dbReference>
<accession>A0A0G0P7E5</accession>
<sequence>MVDDLSKIKKIKAFDNHKLVTYINDNHTGLQGFIAIHRGNSKTPAFGATRIWKYSSSLEALTDAIRLARTMSFKAALAGLKCGGAKAVIIEAGQIGNRKELLKSYAEKVNFFGGHFITGADVGISQNDVRVLRRFSPYFVGVKADPVRFTGLGLLYAIQACVKEVFASESLDGRSFAIQGAGKIGQELLRLIYPYAKTVYITDINNTALKEVKEEFPKVKILPPFEIHKVKVDVFSPCALGDTLNKKSINELQCAIIAGGANNQLEDDSIAEKIHKKGILYAPDYVINAGGLISVFDEYENGNNLIDRVMKKVRRIKRTLGEILKESKEKKVTPLHVANKKSEKIFNSL</sequence>
<evidence type="ECO:0000259" key="7">
    <source>
        <dbReference type="SMART" id="SM00839"/>
    </source>
</evidence>
<protein>
    <submittedName>
        <fullName evidence="8">Glu/Leu/Phe/Val dehydrogenase dimerization region</fullName>
    </submittedName>
</protein>
<evidence type="ECO:0000256" key="2">
    <source>
        <dbReference type="ARBA" id="ARBA00023002"/>
    </source>
</evidence>
<evidence type="ECO:0000256" key="6">
    <source>
        <dbReference type="RuleBase" id="RU004417"/>
    </source>
</evidence>
<dbReference type="InterPro" id="IPR006097">
    <property type="entry name" value="Glu/Leu/Phe/Val/Trp_DH_dimer"/>
</dbReference>
<dbReference type="GO" id="GO:0000166">
    <property type="term" value="F:nucleotide binding"/>
    <property type="evidence" value="ECO:0007669"/>
    <property type="project" value="UniProtKB-KW"/>
</dbReference>
<dbReference type="Proteomes" id="UP000034081">
    <property type="component" value="Unassembled WGS sequence"/>
</dbReference>
<dbReference type="InterPro" id="IPR046346">
    <property type="entry name" value="Aminoacid_DH-like_N_sf"/>
</dbReference>
<dbReference type="Pfam" id="PF00208">
    <property type="entry name" value="ELFV_dehydrog"/>
    <property type="match status" value="1"/>
</dbReference>
<gene>
    <name evidence="8" type="ORF">UT08_C0009G0045</name>
</gene>
<dbReference type="InterPro" id="IPR006096">
    <property type="entry name" value="Glu/Leu/Phe/Val/Trp_DH_C"/>
</dbReference>
<feature type="active site" description="Proton donor/acceptor" evidence="4">
    <location>
        <position position="86"/>
    </location>
</feature>
<dbReference type="GO" id="GO:0006520">
    <property type="term" value="P:amino acid metabolic process"/>
    <property type="evidence" value="ECO:0007669"/>
    <property type="project" value="InterPro"/>
</dbReference>
<comment type="caution">
    <text evidence="8">The sequence shown here is derived from an EMBL/GenBank/DDBJ whole genome shotgun (WGS) entry which is preliminary data.</text>
</comment>
<evidence type="ECO:0000313" key="9">
    <source>
        <dbReference type="Proteomes" id="UP000034081"/>
    </source>
</evidence>
<dbReference type="SUPFAM" id="SSF51735">
    <property type="entry name" value="NAD(P)-binding Rossmann-fold domains"/>
    <property type="match status" value="1"/>
</dbReference>
<keyword evidence="2 6" id="KW-0560">Oxidoreductase</keyword>